<gene>
    <name evidence="9" type="ORF">METZ01_LOCUS140274</name>
</gene>
<keyword evidence="5 7" id="KW-1133">Transmembrane helix</keyword>
<name>A0A381ZDX1_9ZZZZ</name>
<dbReference type="PROSITE" id="PS50850">
    <property type="entry name" value="MFS"/>
    <property type="match status" value="1"/>
</dbReference>
<evidence type="ECO:0000256" key="4">
    <source>
        <dbReference type="ARBA" id="ARBA00022692"/>
    </source>
</evidence>
<comment type="subcellular location">
    <subcellularLocation>
        <location evidence="1">Cell membrane</location>
        <topology evidence="1">Multi-pass membrane protein</topology>
    </subcellularLocation>
</comment>
<dbReference type="SUPFAM" id="SSF103473">
    <property type="entry name" value="MFS general substrate transporter"/>
    <property type="match status" value="1"/>
</dbReference>
<reference evidence="9" key="1">
    <citation type="submission" date="2018-05" db="EMBL/GenBank/DDBJ databases">
        <authorList>
            <person name="Lanie J.A."/>
            <person name="Ng W.-L."/>
            <person name="Kazmierczak K.M."/>
            <person name="Andrzejewski T.M."/>
            <person name="Davidsen T.M."/>
            <person name="Wayne K.J."/>
            <person name="Tettelin H."/>
            <person name="Glass J.I."/>
            <person name="Rusch D."/>
            <person name="Podicherti R."/>
            <person name="Tsui H.-C.T."/>
            <person name="Winkler M.E."/>
        </authorList>
    </citation>
    <scope>NUCLEOTIDE SEQUENCE</scope>
</reference>
<feature type="transmembrane region" description="Helical" evidence="7">
    <location>
        <begin position="375"/>
        <end position="395"/>
    </location>
</feature>
<evidence type="ECO:0000313" key="9">
    <source>
        <dbReference type="EMBL" id="SVA87420.1"/>
    </source>
</evidence>
<feature type="non-terminal residue" evidence="9">
    <location>
        <position position="1"/>
    </location>
</feature>
<dbReference type="AlphaFoldDB" id="A0A381ZDX1"/>
<feature type="transmembrane region" description="Helical" evidence="7">
    <location>
        <begin position="252"/>
        <end position="270"/>
    </location>
</feature>
<protein>
    <recommendedName>
        <fullName evidence="8">Major facilitator superfamily (MFS) profile domain-containing protein</fullName>
    </recommendedName>
</protein>
<evidence type="ECO:0000256" key="7">
    <source>
        <dbReference type="SAM" id="Phobius"/>
    </source>
</evidence>
<dbReference type="InterPro" id="IPR010290">
    <property type="entry name" value="TM_effector"/>
</dbReference>
<evidence type="ECO:0000256" key="6">
    <source>
        <dbReference type="ARBA" id="ARBA00023136"/>
    </source>
</evidence>
<dbReference type="CDD" id="cd06173">
    <property type="entry name" value="MFS_MefA_like"/>
    <property type="match status" value="1"/>
</dbReference>
<feature type="transmembrane region" description="Helical" evidence="7">
    <location>
        <begin position="215"/>
        <end position="237"/>
    </location>
</feature>
<feature type="transmembrane region" description="Helical" evidence="7">
    <location>
        <begin position="48"/>
        <end position="68"/>
    </location>
</feature>
<feature type="transmembrane region" description="Helical" evidence="7">
    <location>
        <begin position="170"/>
        <end position="194"/>
    </location>
</feature>
<feature type="transmembrane region" description="Helical" evidence="7">
    <location>
        <begin position="311"/>
        <end position="336"/>
    </location>
</feature>
<feature type="transmembrane region" description="Helical" evidence="7">
    <location>
        <begin position="282"/>
        <end position="305"/>
    </location>
</feature>
<organism evidence="9">
    <name type="scientific">marine metagenome</name>
    <dbReference type="NCBI Taxonomy" id="408172"/>
    <lineage>
        <taxon>unclassified sequences</taxon>
        <taxon>metagenomes</taxon>
        <taxon>ecological metagenomes</taxon>
    </lineage>
</organism>
<feature type="domain" description="Major facilitator superfamily (MFS) profile" evidence="8">
    <location>
        <begin position="1"/>
        <end position="400"/>
    </location>
</feature>
<evidence type="ECO:0000256" key="3">
    <source>
        <dbReference type="ARBA" id="ARBA00022475"/>
    </source>
</evidence>
<evidence type="ECO:0000256" key="2">
    <source>
        <dbReference type="ARBA" id="ARBA00022448"/>
    </source>
</evidence>
<feature type="transmembrane region" description="Helical" evidence="7">
    <location>
        <begin position="139"/>
        <end position="164"/>
    </location>
</feature>
<dbReference type="PANTHER" id="PTHR23513:SF6">
    <property type="entry name" value="MAJOR FACILITATOR SUPERFAMILY ASSOCIATED DOMAIN-CONTAINING PROTEIN"/>
    <property type="match status" value="1"/>
</dbReference>
<dbReference type="GO" id="GO:0022857">
    <property type="term" value="F:transmembrane transporter activity"/>
    <property type="evidence" value="ECO:0007669"/>
    <property type="project" value="InterPro"/>
</dbReference>
<keyword evidence="6 7" id="KW-0472">Membrane</keyword>
<dbReference type="GO" id="GO:0005886">
    <property type="term" value="C:plasma membrane"/>
    <property type="evidence" value="ECO:0007669"/>
    <property type="project" value="UniProtKB-SubCell"/>
</dbReference>
<dbReference type="Pfam" id="PF05977">
    <property type="entry name" value="MFS_3"/>
    <property type="match status" value="1"/>
</dbReference>
<proteinExistence type="predicted"/>
<feature type="transmembrane region" description="Helical" evidence="7">
    <location>
        <begin position="348"/>
        <end position="369"/>
    </location>
</feature>
<dbReference type="Gene3D" id="1.20.1250.20">
    <property type="entry name" value="MFS general substrate transporter like domains"/>
    <property type="match status" value="1"/>
</dbReference>
<keyword evidence="2" id="KW-0813">Transport</keyword>
<dbReference type="PANTHER" id="PTHR23513">
    <property type="entry name" value="INTEGRAL MEMBRANE EFFLUX PROTEIN-RELATED"/>
    <property type="match status" value="1"/>
</dbReference>
<keyword evidence="3" id="KW-1003">Cell membrane</keyword>
<dbReference type="InterPro" id="IPR036259">
    <property type="entry name" value="MFS_trans_sf"/>
</dbReference>
<dbReference type="InterPro" id="IPR020846">
    <property type="entry name" value="MFS_dom"/>
</dbReference>
<feature type="transmembrane region" description="Helical" evidence="7">
    <location>
        <begin position="75"/>
        <end position="94"/>
    </location>
</feature>
<accession>A0A381ZDX1</accession>
<dbReference type="EMBL" id="UINC01020931">
    <property type="protein sequence ID" value="SVA87420.1"/>
    <property type="molecule type" value="Genomic_DNA"/>
</dbReference>
<evidence type="ECO:0000256" key="5">
    <source>
        <dbReference type="ARBA" id="ARBA00022989"/>
    </source>
</evidence>
<feature type="transmembrane region" description="Helical" evidence="7">
    <location>
        <begin position="14"/>
        <end position="36"/>
    </location>
</feature>
<sequence>VRFDALASAPYRRFWLGSIASVGSTQLYFIAMAWLVFELSNSPLDLGLLGAATAVPNILATLIGGLVADRVNRRTILILTTGISTVLMLLLAALDATGFVLVWHVLLISGLLGLVQGFDFPARSSIFPSLIEPKQMLSAVALNSILWQGSRMIFPAIGGILIALTDTSLIFVLCGLGFITMLMVLCWLEVVQVIQTKADPWHEFKEGLRFVLHHRLFLTLILLTWISMFFGTSYIQIMPIFADILQSGERGYGLLISATGVGSVAGNLFISRFQQSRRLGLMMLSCAALAPFSLIGFSLVAGTLANVAGAFWLASLFAAMTAAFSSVFLVSSMTVLQLKVPDKLRGRVMGIHSITWSMIALGGLIAGALASKFSAPVAVVIGAVIVLSSVIWVTIRKLELLNLNVHQL</sequence>
<keyword evidence="4 7" id="KW-0812">Transmembrane</keyword>
<feature type="transmembrane region" description="Helical" evidence="7">
    <location>
        <begin position="100"/>
        <end position="118"/>
    </location>
</feature>
<evidence type="ECO:0000256" key="1">
    <source>
        <dbReference type="ARBA" id="ARBA00004651"/>
    </source>
</evidence>
<evidence type="ECO:0000259" key="8">
    <source>
        <dbReference type="PROSITE" id="PS50850"/>
    </source>
</evidence>